<dbReference type="InterPro" id="IPR010178">
    <property type="entry name" value="Lit"/>
</dbReference>
<comment type="caution">
    <text evidence="2">The sequence shown here is derived from an EMBL/GenBank/DDBJ whole genome shotgun (WGS) entry which is preliminary data.</text>
</comment>
<feature type="transmembrane region" description="Helical" evidence="1">
    <location>
        <begin position="137"/>
        <end position="158"/>
    </location>
</feature>
<evidence type="ECO:0000313" key="3">
    <source>
        <dbReference type="Proteomes" id="UP000284731"/>
    </source>
</evidence>
<dbReference type="Pfam" id="PF07314">
    <property type="entry name" value="Lit"/>
    <property type="match status" value="1"/>
</dbReference>
<feature type="transmembrane region" description="Helical" evidence="1">
    <location>
        <begin position="194"/>
        <end position="220"/>
    </location>
</feature>
<sequence>MKGYKFLSAIAGLALFLSLLLTSIDLLCFNRSFFRLQYSLNHTAESIGISEDGLMNATNALLDYMQDKRGDIKVIEKVNGSEREIFDERETLHMIDVKNLYLNAMTTRTILFVGSVILLTLLVLTHRNESYMILANAYRNGLLFLGSLLLFVGIYAIVDFNGFWMNFHYVFFDNDLFLLDPNISIMINMFPSNFFFAVVFGIILLFVSVIVLLKVLLVLFKRKIERRLV</sequence>
<keyword evidence="1" id="KW-0812">Transmembrane</keyword>
<feature type="transmembrane region" description="Helical" evidence="1">
    <location>
        <begin position="100"/>
        <end position="125"/>
    </location>
</feature>
<keyword evidence="1" id="KW-1133">Transmembrane helix</keyword>
<gene>
    <name evidence="2" type="ORF">DWX20_04550</name>
</gene>
<dbReference type="RefSeq" id="WP_118764646.1">
    <property type="nucleotide sequence ID" value="NZ_CABJCF010000002.1"/>
</dbReference>
<name>A0A412PEN7_9FIRM</name>
<dbReference type="Proteomes" id="UP000284731">
    <property type="component" value="Unassembled WGS sequence"/>
</dbReference>
<proteinExistence type="predicted"/>
<keyword evidence="1" id="KW-0472">Membrane</keyword>
<evidence type="ECO:0000256" key="1">
    <source>
        <dbReference type="SAM" id="Phobius"/>
    </source>
</evidence>
<organism evidence="2 3">
    <name type="scientific">Solobacterium moorei</name>
    <dbReference type="NCBI Taxonomy" id="102148"/>
    <lineage>
        <taxon>Bacteria</taxon>
        <taxon>Bacillati</taxon>
        <taxon>Bacillota</taxon>
        <taxon>Erysipelotrichia</taxon>
        <taxon>Erysipelotrichales</taxon>
        <taxon>Erysipelotrichaceae</taxon>
        <taxon>Solobacterium</taxon>
    </lineage>
</organism>
<reference evidence="2 3" key="1">
    <citation type="submission" date="2018-08" db="EMBL/GenBank/DDBJ databases">
        <title>A genome reference for cultivated species of the human gut microbiota.</title>
        <authorList>
            <person name="Zou Y."/>
            <person name="Xue W."/>
            <person name="Luo G."/>
        </authorList>
    </citation>
    <scope>NUCLEOTIDE SEQUENCE [LARGE SCALE GENOMIC DNA]</scope>
    <source>
        <strain evidence="2 3">AF18-46</strain>
    </source>
</reference>
<dbReference type="AlphaFoldDB" id="A0A412PEN7"/>
<evidence type="ECO:0000313" key="2">
    <source>
        <dbReference type="EMBL" id="RGT56082.1"/>
    </source>
</evidence>
<dbReference type="EMBL" id="QRWX01000002">
    <property type="protein sequence ID" value="RGT56082.1"/>
    <property type="molecule type" value="Genomic_DNA"/>
</dbReference>
<protein>
    <submittedName>
        <fullName evidence="2">TIGR01906 family membrane protein</fullName>
    </submittedName>
</protein>
<accession>A0A412PEN7</accession>
<dbReference type="NCBIfam" id="TIGR01906">
    <property type="entry name" value="integ_TIGR01906"/>
    <property type="match status" value="1"/>
</dbReference>